<accession>A0A2T7EYP6</accession>
<dbReference type="Gramene" id="PUZ72955">
    <property type="protein sequence ID" value="PUZ72955"/>
    <property type="gene ID" value="GQ55_2G436900"/>
</dbReference>
<sequence length="470" mass="52068">METRSARRRRLSAQGGVGGGLDLIGGLHDDLLLQILGRLRCAAAAARTSALCRRWRGSGLWRHLPELSFRGIAHGAIEAALAQVALLKLSLLDIEITDRLPAEAVASLLRAAARLDPADLSIVVAWVVQTDEMVPIEVPSFPRATSITLRLHKLHLALPAQGVEFPVLERLSVTSGRFDTGALISRCPHLRVLELIHCWGIETITVHSPTIEELLVISGQLRGVDIVAPMLKKFTLRSDVSVDFGMSLLAPEVENLSWKCWSHGQFLLPGESLAVGIDGIWRLVRLELGTGRSGFILGLDIGRSYCVLQERNLQEMFPFPKLSILELCLDTRGHVYGGVVLNLLRICNAIQRLKLVINRDMWKDEVCPPDCPCDQPQNWRSQNISLMGLEVVEIKNFKGSGHEVDFLKLLFRCAPLTKVTVKLAPKVVPNSRGCKNVLKVFRGNPSADCHVYLKRGNEVIYRPASRCSRR</sequence>
<dbReference type="PANTHER" id="PTHR34709">
    <property type="entry name" value="OS10G0396666 PROTEIN"/>
    <property type="match status" value="1"/>
</dbReference>
<evidence type="ECO:0000313" key="3">
    <source>
        <dbReference type="Proteomes" id="UP000244336"/>
    </source>
</evidence>
<dbReference type="Gene3D" id="3.80.10.10">
    <property type="entry name" value="Ribonuclease Inhibitor"/>
    <property type="match status" value="1"/>
</dbReference>
<dbReference type="InterPro" id="IPR036047">
    <property type="entry name" value="F-box-like_dom_sf"/>
</dbReference>
<organism evidence="2 3">
    <name type="scientific">Panicum hallii var. hallii</name>
    <dbReference type="NCBI Taxonomy" id="1504633"/>
    <lineage>
        <taxon>Eukaryota</taxon>
        <taxon>Viridiplantae</taxon>
        <taxon>Streptophyta</taxon>
        <taxon>Embryophyta</taxon>
        <taxon>Tracheophyta</taxon>
        <taxon>Spermatophyta</taxon>
        <taxon>Magnoliopsida</taxon>
        <taxon>Liliopsida</taxon>
        <taxon>Poales</taxon>
        <taxon>Poaceae</taxon>
        <taxon>PACMAD clade</taxon>
        <taxon>Panicoideae</taxon>
        <taxon>Panicodae</taxon>
        <taxon>Paniceae</taxon>
        <taxon>Panicinae</taxon>
        <taxon>Panicum</taxon>
        <taxon>Panicum sect. Panicum</taxon>
    </lineage>
</organism>
<dbReference type="SUPFAM" id="SSF81383">
    <property type="entry name" value="F-box domain"/>
    <property type="match status" value="1"/>
</dbReference>
<dbReference type="Proteomes" id="UP000244336">
    <property type="component" value="Chromosome 2"/>
</dbReference>
<dbReference type="EMBL" id="CM009750">
    <property type="protein sequence ID" value="PUZ72955.1"/>
    <property type="molecule type" value="Genomic_DNA"/>
</dbReference>
<dbReference type="InterPro" id="IPR055312">
    <property type="entry name" value="FBL15-like"/>
</dbReference>
<protein>
    <recommendedName>
        <fullName evidence="1">F-box/LRR-repeat protein 15/At3g58940/PEG3-like LRR domain-containing protein</fullName>
    </recommendedName>
</protein>
<dbReference type="SUPFAM" id="SSF52047">
    <property type="entry name" value="RNI-like"/>
    <property type="match status" value="1"/>
</dbReference>
<dbReference type="InterPro" id="IPR032675">
    <property type="entry name" value="LRR_dom_sf"/>
</dbReference>
<keyword evidence="3" id="KW-1185">Reference proteome</keyword>
<dbReference type="AlphaFoldDB" id="A0A2T7EYP6"/>
<gene>
    <name evidence="2" type="ORF">GQ55_2G436900</name>
</gene>
<dbReference type="OrthoDB" id="671901at2759"/>
<proteinExistence type="predicted"/>
<dbReference type="Pfam" id="PF24758">
    <property type="entry name" value="LRR_At5g56370"/>
    <property type="match status" value="1"/>
</dbReference>
<reference evidence="2 3" key="1">
    <citation type="submission" date="2018-04" db="EMBL/GenBank/DDBJ databases">
        <title>WGS assembly of Panicum hallii var. hallii HAL2.</title>
        <authorList>
            <person name="Lovell J."/>
            <person name="Jenkins J."/>
            <person name="Lowry D."/>
            <person name="Mamidi S."/>
            <person name="Sreedasyam A."/>
            <person name="Weng X."/>
            <person name="Barry K."/>
            <person name="Bonette J."/>
            <person name="Campitelli B."/>
            <person name="Daum C."/>
            <person name="Gordon S."/>
            <person name="Gould B."/>
            <person name="Lipzen A."/>
            <person name="MacQueen A."/>
            <person name="Palacio-Mejia J."/>
            <person name="Plott C."/>
            <person name="Shakirov E."/>
            <person name="Shu S."/>
            <person name="Yoshinaga Y."/>
            <person name="Zane M."/>
            <person name="Rokhsar D."/>
            <person name="Grimwood J."/>
            <person name="Schmutz J."/>
            <person name="Juenger T."/>
        </authorList>
    </citation>
    <scope>NUCLEOTIDE SEQUENCE [LARGE SCALE GENOMIC DNA]</scope>
    <source>
        <strain evidence="3">cv. HAL2</strain>
    </source>
</reference>
<evidence type="ECO:0000259" key="1">
    <source>
        <dbReference type="Pfam" id="PF24758"/>
    </source>
</evidence>
<dbReference type="InterPro" id="IPR055411">
    <property type="entry name" value="LRR_FXL15/At3g58940/PEG3-like"/>
</dbReference>
<feature type="domain" description="F-box/LRR-repeat protein 15/At3g58940/PEG3-like LRR" evidence="1">
    <location>
        <begin position="107"/>
        <end position="240"/>
    </location>
</feature>
<name>A0A2T7EYP6_9POAL</name>
<dbReference type="PANTHER" id="PTHR34709:SF44">
    <property type="entry name" value="FBD DOMAIN-CONTAINING PROTEIN"/>
    <property type="match status" value="1"/>
</dbReference>
<evidence type="ECO:0000313" key="2">
    <source>
        <dbReference type="EMBL" id="PUZ72955.1"/>
    </source>
</evidence>